<dbReference type="Proteomes" id="UP000054266">
    <property type="component" value="Unassembled WGS sequence"/>
</dbReference>
<feature type="region of interest" description="Disordered" evidence="2">
    <location>
        <begin position="40"/>
        <end position="71"/>
    </location>
</feature>
<feature type="compositionally biased region" description="Polar residues" evidence="2">
    <location>
        <begin position="55"/>
        <end position="65"/>
    </location>
</feature>
<protein>
    <submittedName>
        <fullName evidence="3">Uncharacterized protein</fullName>
    </submittedName>
</protein>
<keyword evidence="1" id="KW-0175">Coiled coil</keyword>
<sequence>MAGSLDITDSDLSDLFDRYPDIKFDAAEDFVPACEISEHFSSPCSSTANHRDTPSSKNANSTAHTTPVRPGPLCVKEPDLPTLELFLEQIENADLPLTSKEDFGNLAREMTMLGSLLVPDRGDYYEVYVDSHKPKMFSRIQSILTQIQQANNKVADEIDNIEFVKARAPFTIEPERQDLWSNYRQRAKLIAEYISLPCRTEQNILGKLTHIFDAYVYNSFLELLALEKVDIDVQDAMNGLYDVLMALLHNYNIWMRGMKDLRENHMQPVMRRIRACPEILRDIAEAEFVKAMAEASIGRPEAPGMQPADERTIQELNLSTSRRRAPIPHRVRSRYRREHTV</sequence>
<name>A0A0D2DIU4_9EURO</name>
<dbReference type="EMBL" id="KN846963">
    <property type="protein sequence ID" value="KIW62292.1"/>
    <property type="molecule type" value="Genomic_DNA"/>
</dbReference>
<evidence type="ECO:0000256" key="1">
    <source>
        <dbReference type="SAM" id="Coils"/>
    </source>
</evidence>
<proteinExistence type="predicted"/>
<feature type="coiled-coil region" evidence="1">
    <location>
        <begin position="140"/>
        <end position="167"/>
    </location>
</feature>
<gene>
    <name evidence="3" type="ORF">PV04_10476</name>
</gene>
<dbReference type="AlphaFoldDB" id="A0A0D2DIU4"/>
<keyword evidence="4" id="KW-1185">Reference proteome</keyword>
<accession>A0A0D2DIU4</accession>
<evidence type="ECO:0000313" key="4">
    <source>
        <dbReference type="Proteomes" id="UP000054266"/>
    </source>
</evidence>
<dbReference type="HOGENOM" id="CLU_813903_0_0_1"/>
<evidence type="ECO:0000256" key="2">
    <source>
        <dbReference type="SAM" id="MobiDB-lite"/>
    </source>
</evidence>
<organism evidence="3 4">
    <name type="scientific">Phialophora macrospora</name>
    <dbReference type="NCBI Taxonomy" id="1851006"/>
    <lineage>
        <taxon>Eukaryota</taxon>
        <taxon>Fungi</taxon>
        <taxon>Dikarya</taxon>
        <taxon>Ascomycota</taxon>
        <taxon>Pezizomycotina</taxon>
        <taxon>Eurotiomycetes</taxon>
        <taxon>Chaetothyriomycetidae</taxon>
        <taxon>Chaetothyriales</taxon>
        <taxon>Herpotrichiellaceae</taxon>
        <taxon>Phialophora</taxon>
    </lineage>
</organism>
<evidence type="ECO:0000313" key="3">
    <source>
        <dbReference type="EMBL" id="KIW62292.1"/>
    </source>
</evidence>
<reference evidence="3 4" key="1">
    <citation type="submission" date="2015-01" db="EMBL/GenBank/DDBJ databases">
        <title>The Genome Sequence of Capronia semiimmersa CBS27337.</title>
        <authorList>
            <consortium name="The Broad Institute Genomics Platform"/>
            <person name="Cuomo C."/>
            <person name="de Hoog S."/>
            <person name="Gorbushina A."/>
            <person name="Stielow B."/>
            <person name="Teixiera M."/>
            <person name="Abouelleil A."/>
            <person name="Chapman S.B."/>
            <person name="Priest M."/>
            <person name="Young S.K."/>
            <person name="Wortman J."/>
            <person name="Nusbaum C."/>
            <person name="Birren B."/>
        </authorList>
    </citation>
    <scope>NUCLEOTIDE SEQUENCE [LARGE SCALE GENOMIC DNA]</scope>
    <source>
        <strain evidence="3 4">CBS 27337</strain>
    </source>
</reference>